<dbReference type="Gene3D" id="3.90.700.10">
    <property type="entry name" value="Succinate dehydrogenase/fumarate reductase flavoprotein, catalytic domain"/>
    <property type="match status" value="1"/>
</dbReference>
<dbReference type="Gene3D" id="3.50.50.60">
    <property type="entry name" value="FAD/NAD(P)-binding domain"/>
    <property type="match status" value="1"/>
</dbReference>
<evidence type="ECO:0000313" key="7">
    <source>
        <dbReference type="EMBL" id="SCM55044.1"/>
    </source>
</evidence>
<sequence length="525" mass="56395">MNNKINNSRRAFIAKGTLLTTGAAFAAFSHSANAAPNTCSNEESIRYHRVYDVIVVGSGFAGLAAALEAVKLGRTVLVIDKMPVCGGNSAINGGAVAVANSPLQQKEGISDSPELMYKDMLKAGRGLNDKEQLMILVNNTTAAYEFTLQHGVVYKPFVQHFGGHSVPRTLQTVESSGAGIVMPLKHSAMTLGVVFRTRCKLLGFNQNAQGRVIGITVRDGYRFPDESSGDVRHYGARYGVVMCSGGFSNDLRFRKMQNPRLDEHVDSTNHPGATAECLVQMLRIGATPVQLDLIQLGPWSSPDEKGFGYVSQFNTISGFPNGIMVNPRTAKRFTNELADRKEREDGILAQVDKEGNPLYPICFTTLEGAKQAQSLVHALHYNVAWQFDTLQQLADHFAMPYATLQAEVDEYNAAVERKGGDRMNKDVSRAVLLAPGPFVAVRVWPKVHYVMGGVKINVKAEVLNAADSAPIQGLYAAGEATAGSHGGSRLGSCAVADCLVFGRIAGASAGSANPSNDFLANDKDV</sequence>
<dbReference type="PROSITE" id="PS51318">
    <property type="entry name" value="TAT"/>
    <property type="match status" value="1"/>
</dbReference>
<feature type="domain" description="FAD-dependent oxidoreductase 2 FAD-binding" evidence="6">
    <location>
        <begin position="52"/>
        <end position="494"/>
    </location>
</feature>
<dbReference type="SUPFAM" id="SSF51905">
    <property type="entry name" value="FAD/NAD(P)-binding domain"/>
    <property type="match status" value="1"/>
</dbReference>
<gene>
    <name evidence="7" type="ORF">BN1044_04558</name>
</gene>
<evidence type="ECO:0000256" key="3">
    <source>
        <dbReference type="ARBA" id="ARBA00022827"/>
    </source>
</evidence>
<dbReference type="RefSeq" id="WP_072310610.1">
    <property type="nucleotide sequence ID" value="NZ_FMIQ01000087.1"/>
</dbReference>
<dbReference type="PANTHER" id="PTHR43400">
    <property type="entry name" value="FUMARATE REDUCTASE"/>
    <property type="match status" value="1"/>
</dbReference>
<keyword evidence="4 5" id="KW-0560">Oxidoreductase</keyword>
<evidence type="ECO:0000256" key="5">
    <source>
        <dbReference type="RuleBase" id="RU366062"/>
    </source>
</evidence>
<dbReference type="NCBIfam" id="TIGR01813">
    <property type="entry name" value="flavo_cyto_c"/>
    <property type="match status" value="1"/>
</dbReference>
<dbReference type="AlphaFoldDB" id="A0A1C6Z7J8"/>
<dbReference type="InterPro" id="IPR010960">
    <property type="entry name" value="Flavocytochrome_c"/>
</dbReference>
<evidence type="ECO:0000256" key="2">
    <source>
        <dbReference type="ARBA" id="ARBA00022630"/>
    </source>
</evidence>
<dbReference type="Proteomes" id="UP000094844">
    <property type="component" value="Unassembled WGS sequence"/>
</dbReference>
<dbReference type="EMBL" id="FMIQ01000087">
    <property type="protein sequence ID" value="SCM55044.1"/>
    <property type="molecule type" value="Genomic_DNA"/>
</dbReference>
<evidence type="ECO:0000256" key="4">
    <source>
        <dbReference type="ARBA" id="ARBA00023002"/>
    </source>
</evidence>
<dbReference type="SUPFAM" id="SSF56425">
    <property type="entry name" value="Succinate dehydrogenase/fumarate reductase flavoprotein, catalytic domain"/>
    <property type="match status" value="1"/>
</dbReference>
<evidence type="ECO:0000259" key="6">
    <source>
        <dbReference type="Pfam" id="PF00890"/>
    </source>
</evidence>
<dbReference type="InterPro" id="IPR003953">
    <property type="entry name" value="FAD-dep_OxRdtase_2_FAD-bd"/>
</dbReference>
<dbReference type="InterPro" id="IPR027477">
    <property type="entry name" value="Succ_DH/fumarate_Rdtase_cat_sf"/>
</dbReference>
<evidence type="ECO:0000313" key="8">
    <source>
        <dbReference type="Proteomes" id="UP000094844"/>
    </source>
</evidence>
<dbReference type="InterPro" id="IPR050315">
    <property type="entry name" value="FAD-oxidoreductase_2"/>
</dbReference>
<dbReference type="InterPro" id="IPR036188">
    <property type="entry name" value="FAD/NAD-bd_sf"/>
</dbReference>
<dbReference type="PANTHER" id="PTHR43400:SF7">
    <property type="entry name" value="FAD-DEPENDENT OXIDOREDUCTASE 2 FAD BINDING DOMAIN-CONTAINING PROTEIN"/>
    <property type="match status" value="1"/>
</dbReference>
<proteinExistence type="inferred from homology"/>
<comment type="cofactor">
    <cofactor evidence="1">
        <name>FAD</name>
        <dbReference type="ChEBI" id="CHEBI:57692"/>
    </cofactor>
</comment>
<feature type="signal peptide" evidence="5">
    <location>
        <begin position="1"/>
        <end position="26"/>
    </location>
</feature>
<name>A0A1C6Z7J8_HAFAL</name>
<reference evidence="7 8" key="1">
    <citation type="submission" date="2016-09" db="EMBL/GenBank/DDBJ databases">
        <authorList>
            <person name="Capua I."/>
            <person name="De Benedictis P."/>
            <person name="Joannis T."/>
            <person name="Lombin L.H."/>
            <person name="Cattoli G."/>
        </authorList>
    </citation>
    <scope>NUCLEOTIDE SEQUENCE [LARGE SCALE GENOMIC DNA]</scope>
    <source>
        <strain evidence="7 8">GB001</strain>
    </source>
</reference>
<keyword evidence="3 5" id="KW-0274">FAD</keyword>
<dbReference type="GO" id="GO:0010181">
    <property type="term" value="F:FMN binding"/>
    <property type="evidence" value="ECO:0007669"/>
    <property type="project" value="InterPro"/>
</dbReference>
<dbReference type="Pfam" id="PF00890">
    <property type="entry name" value="FAD_binding_2"/>
    <property type="match status" value="1"/>
</dbReference>
<protein>
    <submittedName>
        <fullName evidence="7">Flavocytochrome c</fullName>
    </submittedName>
</protein>
<dbReference type="GO" id="GO:0016491">
    <property type="term" value="F:oxidoreductase activity"/>
    <property type="evidence" value="ECO:0007669"/>
    <property type="project" value="UniProtKB-KW"/>
</dbReference>
<dbReference type="InterPro" id="IPR006311">
    <property type="entry name" value="TAT_signal"/>
</dbReference>
<feature type="chain" id="PRO_5022255235" evidence="5">
    <location>
        <begin position="27"/>
        <end position="525"/>
    </location>
</feature>
<evidence type="ECO:0000256" key="1">
    <source>
        <dbReference type="ARBA" id="ARBA00001974"/>
    </source>
</evidence>
<keyword evidence="5" id="KW-0732">Signal</keyword>
<comment type="similarity">
    <text evidence="5">Belongs to the FAD-dependent oxidoreductase 2 family. FRD/SDH subfamily.</text>
</comment>
<dbReference type="PRINTS" id="PR00368">
    <property type="entry name" value="FADPNR"/>
</dbReference>
<accession>A0A1C6Z7J8</accession>
<organism evidence="7 8">
    <name type="scientific">Hafnia alvei</name>
    <dbReference type="NCBI Taxonomy" id="569"/>
    <lineage>
        <taxon>Bacteria</taxon>
        <taxon>Pseudomonadati</taxon>
        <taxon>Pseudomonadota</taxon>
        <taxon>Gammaproteobacteria</taxon>
        <taxon>Enterobacterales</taxon>
        <taxon>Hafniaceae</taxon>
        <taxon>Hafnia</taxon>
    </lineage>
</organism>
<dbReference type="OrthoDB" id="8523426at2"/>
<keyword evidence="2 5" id="KW-0285">Flavoprotein</keyword>